<evidence type="ECO:0000259" key="1">
    <source>
        <dbReference type="Pfam" id="PF06094"/>
    </source>
</evidence>
<dbReference type="AlphaFoldDB" id="A0A1Y5S161"/>
<dbReference type="OrthoDB" id="5567366at2"/>
<sequence>MTPRFFGYGSLVNLSTHDYPDAQPARLSGWRRVWRHATLRPVAFLSVEPAPESEIDGVLAQVPGADWAALDLRERAYRRQDVTHHFPQDGAITPTAVYEIEASNLEPPDVAHPILLSYVDVVLQGYLQLFGEAGMRDFARTTRGWHAPVLDDRARPVYPRHRQLSGQETRLVDRLLADLGAEISGPDAFDLSGLVRS</sequence>
<dbReference type="Gene3D" id="3.10.490.10">
    <property type="entry name" value="Gamma-glutamyl cyclotransferase-like"/>
    <property type="match status" value="1"/>
</dbReference>
<dbReference type="InterPro" id="IPR013024">
    <property type="entry name" value="GGCT-like"/>
</dbReference>
<dbReference type="CDD" id="cd06661">
    <property type="entry name" value="GGCT_like"/>
    <property type="match status" value="1"/>
</dbReference>
<dbReference type="SUPFAM" id="SSF110857">
    <property type="entry name" value="Gamma-glutamyl cyclotransferase-like"/>
    <property type="match status" value="1"/>
</dbReference>
<organism evidence="2 3">
    <name type="scientific">Roseisalinus antarcticus</name>
    <dbReference type="NCBI Taxonomy" id="254357"/>
    <lineage>
        <taxon>Bacteria</taxon>
        <taxon>Pseudomonadati</taxon>
        <taxon>Pseudomonadota</taxon>
        <taxon>Alphaproteobacteria</taxon>
        <taxon>Rhodobacterales</taxon>
        <taxon>Roseobacteraceae</taxon>
        <taxon>Roseisalinus</taxon>
    </lineage>
</organism>
<name>A0A1Y5S161_9RHOB</name>
<evidence type="ECO:0000313" key="2">
    <source>
        <dbReference type="EMBL" id="SLN27294.1"/>
    </source>
</evidence>
<reference evidence="2 3" key="1">
    <citation type="submission" date="2017-03" db="EMBL/GenBank/DDBJ databases">
        <authorList>
            <person name="Afonso C.L."/>
            <person name="Miller P.J."/>
            <person name="Scott M.A."/>
            <person name="Spackman E."/>
            <person name="Goraichik I."/>
            <person name="Dimitrov K.M."/>
            <person name="Suarez D.L."/>
            <person name="Swayne D.E."/>
        </authorList>
    </citation>
    <scope>NUCLEOTIDE SEQUENCE [LARGE SCALE GENOMIC DNA]</scope>
    <source>
        <strain evidence="2 3">CECT 7023</strain>
    </source>
</reference>
<gene>
    <name evidence="2" type="ORF">ROA7023_00873</name>
</gene>
<keyword evidence="3" id="KW-1185">Reference proteome</keyword>
<accession>A0A1Y5S161</accession>
<evidence type="ECO:0000313" key="3">
    <source>
        <dbReference type="Proteomes" id="UP000193900"/>
    </source>
</evidence>
<feature type="domain" description="Gamma-glutamylcyclotransferase AIG2-like" evidence="1">
    <location>
        <begin position="6"/>
        <end position="102"/>
    </location>
</feature>
<dbReference type="RefSeq" id="WP_085877791.1">
    <property type="nucleotide sequence ID" value="NZ_FWFZ01000003.1"/>
</dbReference>
<dbReference type="Proteomes" id="UP000193900">
    <property type="component" value="Unassembled WGS sequence"/>
</dbReference>
<proteinExistence type="predicted"/>
<dbReference type="EMBL" id="FWFZ01000003">
    <property type="protein sequence ID" value="SLN27294.1"/>
    <property type="molecule type" value="Genomic_DNA"/>
</dbReference>
<dbReference type="Pfam" id="PF06094">
    <property type="entry name" value="GGACT"/>
    <property type="match status" value="1"/>
</dbReference>
<dbReference type="InterPro" id="IPR036568">
    <property type="entry name" value="GGCT-like_sf"/>
</dbReference>
<protein>
    <recommendedName>
        <fullName evidence="1">Gamma-glutamylcyclotransferase AIG2-like domain-containing protein</fullName>
    </recommendedName>
</protein>
<dbReference type="InterPro" id="IPR009288">
    <property type="entry name" value="AIG2-like_dom"/>
</dbReference>